<accession>A0AAE4G8H9</accession>
<protein>
    <submittedName>
        <fullName evidence="3">Restriction endonuclease fold toxin 5 domain-containing protein</fullName>
    </submittedName>
</protein>
<comment type="caution">
    <text evidence="3">The sequence shown here is derived from an EMBL/GenBank/DDBJ whole genome shotgun (WGS) entry which is preliminary data.</text>
</comment>
<sequence length="198" mass="22004">MATLAVPLIEGAVVRILAALGVGAVGAAAEAARERASKHQEEAEQAKSSPIARTEATTAKREKCKDCPPDKGQTTIRNHKWGPEVVAYQFRICGLPFGDGWITEWNFGGVDFDGFDSSECLLKEAKATYDQFFDDFGYLKAYWKGEEGLLKQAASQAKEAVPRPPVRLRWYFMQPKSYRYFSKQFAAASLPIETVFQP</sequence>
<name>A0AAE4G8H9_9BURK</name>
<dbReference type="Pfam" id="PF15648">
    <property type="entry name" value="Tox-REase-5"/>
    <property type="match status" value="1"/>
</dbReference>
<reference evidence="3" key="1">
    <citation type="submission" date="2023-02" db="EMBL/GenBank/DDBJ databases">
        <title>Description of Herbaspirillum huttiense subsp. nephrolepsisexaltata and Herbaspirillum huttiense subsp. lycopersicon.</title>
        <authorList>
            <person name="Poudel M."/>
            <person name="Sharma A."/>
            <person name="Goss E."/>
            <person name="Tapia J.H."/>
            <person name="Harmon C.M."/>
            <person name="Jones J.B."/>
        </authorList>
    </citation>
    <scope>NUCLEOTIDE SEQUENCE</scope>
    <source>
        <strain evidence="3">NC40101</strain>
    </source>
</reference>
<dbReference type="AlphaFoldDB" id="A0AAE4G8H9"/>
<evidence type="ECO:0000313" key="3">
    <source>
        <dbReference type="EMBL" id="MDT0337748.1"/>
    </source>
</evidence>
<keyword evidence="3" id="KW-0255">Endonuclease</keyword>
<feature type="domain" description="Tox-REase-5" evidence="2">
    <location>
        <begin position="86"/>
        <end position="175"/>
    </location>
</feature>
<organism evidence="3">
    <name type="scientific">Herbaspirillum huttiense subsp. nephrolepidis</name>
    <dbReference type="NCBI Taxonomy" id="3075126"/>
    <lineage>
        <taxon>Bacteria</taxon>
        <taxon>Pseudomonadati</taxon>
        <taxon>Pseudomonadota</taxon>
        <taxon>Betaproteobacteria</taxon>
        <taxon>Burkholderiales</taxon>
        <taxon>Oxalobacteraceae</taxon>
        <taxon>Herbaspirillum</taxon>
    </lineage>
</organism>
<dbReference type="RefSeq" id="WP_310839138.1">
    <property type="nucleotide sequence ID" value="NZ_JAVLSM010000029.1"/>
</dbReference>
<evidence type="ECO:0000256" key="1">
    <source>
        <dbReference type="SAM" id="MobiDB-lite"/>
    </source>
</evidence>
<feature type="region of interest" description="Disordered" evidence="1">
    <location>
        <begin position="36"/>
        <end position="76"/>
    </location>
</feature>
<keyword evidence="3" id="KW-0540">Nuclease</keyword>
<dbReference type="EMBL" id="JAVRAA010000005">
    <property type="protein sequence ID" value="MDT0337748.1"/>
    <property type="molecule type" value="Genomic_DNA"/>
</dbReference>
<gene>
    <name evidence="3" type="ORF">RJN63_12965</name>
</gene>
<evidence type="ECO:0000259" key="2">
    <source>
        <dbReference type="Pfam" id="PF15648"/>
    </source>
</evidence>
<dbReference type="InterPro" id="IPR028904">
    <property type="entry name" value="Tox-REase-5_dom"/>
</dbReference>
<feature type="compositionally biased region" description="Basic and acidic residues" evidence="1">
    <location>
        <begin position="36"/>
        <end position="45"/>
    </location>
</feature>
<keyword evidence="3" id="KW-0378">Hydrolase</keyword>
<dbReference type="GO" id="GO:0004519">
    <property type="term" value="F:endonuclease activity"/>
    <property type="evidence" value="ECO:0007669"/>
    <property type="project" value="UniProtKB-KW"/>
</dbReference>
<proteinExistence type="predicted"/>
<feature type="compositionally biased region" description="Basic and acidic residues" evidence="1">
    <location>
        <begin position="58"/>
        <end position="69"/>
    </location>
</feature>